<gene>
    <name evidence="2" type="ORF">GCM10023205_71210</name>
</gene>
<dbReference type="EMBL" id="BAABHS010000038">
    <property type="protein sequence ID" value="GAA4989785.1"/>
    <property type="molecule type" value="Genomic_DNA"/>
</dbReference>
<evidence type="ECO:0000256" key="1">
    <source>
        <dbReference type="SAM" id="MobiDB-lite"/>
    </source>
</evidence>
<evidence type="ECO:0000313" key="3">
    <source>
        <dbReference type="Proteomes" id="UP001500466"/>
    </source>
</evidence>
<organism evidence="2 3">
    <name type="scientific">Yinghuangia aomiensis</name>
    <dbReference type="NCBI Taxonomy" id="676205"/>
    <lineage>
        <taxon>Bacteria</taxon>
        <taxon>Bacillati</taxon>
        <taxon>Actinomycetota</taxon>
        <taxon>Actinomycetes</taxon>
        <taxon>Kitasatosporales</taxon>
        <taxon>Streptomycetaceae</taxon>
        <taxon>Yinghuangia</taxon>
    </lineage>
</organism>
<name>A0ABP9I6T5_9ACTN</name>
<protein>
    <submittedName>
        <fullName evidence="2">Uncharacterized protein</fullName>
    </submittedName>
</protein>
<evidence type="ECO:0000313" key="2">
    <source>
        <dbReference type="EMBL" id="GAA4989785.1"/>
    </source>
</evidence>
<feature type="region of interest" description="Disordered" evidence="1">
    <location>
        <begin position="60"/>
        <end position="120"/>
    </location>
</feature>
<proteinExistence type="predicted"/>
<sequence length="120" mass="13780">MPPTIDGLLLDMNGLFRHWHNTGARTSETLAGLPHGTIDRYAYQHRAYRLARVGILTDQEWADDVTDTPLPRLRTAHPHQPRPLARRPRRTRPRHDRPPHPAPPPPARRRPVQLHRSAGC</sequence>
<keyword evidence="3" id="KW-1185">Reference proteome</keyword>
<dbReference type="RefSeq" id="WP_345679955.1">
    <property type="nucleotide sequence ID" value="NZ_BAABHS010000038.1"/>
</dbReference>
<reference evidence="3" key="1">
    <citation type="journal article" date="2019" name="Int. J. Syst. Evol. Microbiol.">
        <title>The Global Catalogue of Microorganisms (GCM) 10K type strain sequencing project: providing services to taxonomists for standard genome sequencing and annotation.</title>
        <authorList>
            <consortium name="The Broad Institute Genomics Platform"/>
            <consortium name="The Broad Institute Genome Sequencing Center for Infectious Disease"/>
            <person name="Wu L."/>
            <person name="Ma J."/>
        </authorList>
    </citation>
    <scope>NUCLEOTIDE SEQUENCE [LARGE SCALE GENOMIC DNA]</scope>
    <source>
        <strain evidence="3">JCM 17986</strain>
    </source>
</reference>
<comment type="caution">
    <text evidence="2">The sequence shown here is derived from an EMBL/GenBank/DDBJ whole genome shotgun (WGS) entry which is preliminary data.</text>
</comment>
<dbReference type="Proteomes" id="UP001500466">
    <property type="component" value="Unassembled WGS sequence"/>
</dbReference>
<feature type="compositionally biased region" description="Basic residues" evidence="1">
    <location>
        <begin position="74"/>
        <end position="97"/>
    </location>
</feature>
<accession>A0ABP9I6T5</accession>